<sequence>MNGSLKLFKAHLYDLVKTTLENGVFELNLKNLVEKHLVYSSAFFEFLFKDETLNDSIVQNTMSCINIENQSLVATLLYSLTFKEFLDELNFKRELKFLQNSYGAATLVDRLNALLAYSLLSLKFLGKFHSIVPFNASISNVSQLLLLFEGMDSRTNPFKEGADGMTQDVQGTLKLLQGLVTGAIARGMKEEHRGKIAIFTKMIQDLAWQVIGAQEEGFRGTKTLLFSKLQVEESK</sequence>
<dbReference type="EMBL" id="CM044703">
    <property type="protein sequence ID" value="KAI5672464.1"/>
    <property type="molecule type" value="Genomic_DNA"/>
</dbReference>
<dbReference type="Proteomes" id="UP001060085">
    <property type="component" value="Linkage Group LG03"/>
</dbReference>
<proteinExistence type="predicted"/>
<comment type="caution">
    <text evidence="1">The sequence shown here is derived from an EMBL/GenBank/DDBJ whole genome shotgun (WGS) entry which is preliminary data.</text>
</comment>
<keyword evidence="2" id="KW-1185">Reference proteome</keyword>
<organism evidence="1 2">
    <name type="scientific">Catharanthus roseus</name>
    <name type="common">Madagascar periwinkle</name>
    <name type="synonym">Vinca rosea</name>
    <dbReference type="NCBI Taxonomy" id="4058"/>
    <lineage>
        <taxon>Eukaryota</taxon>
        <taxon>Viridiplantae</taxon>
        <taxon>Streptophyta</taxon>
        <taxon>Embryophyta</taxon>
        <taxon>Tracheophyta</taxon>
        <taxon>Spermatophyta</taxon>
        <taxon>Magnoliopsida</taxon>
        <taxon>eudicotyledons</taxon>
        <taxon>Gunneridae</taxon>
        <taxon>Pentapetalae</taxon>
        <taxon>asterids</taxon>
        <taxon>lamiids</taxon>
        <taxon>Gentianales</taxon>
        <taxon>Apocynaceae</taxon>
        <taxon>Rauvolfioideae</taxon>
        <taxon>Vinceae</taxon>
        <taxon>Catharanthinae</taxon>
        <taxon>Catharanthus</taxon>
    </lineage>
</organism>
<evidence type="ECO:0000313" key="1">
    <source>
        <dbReference type="EMBL" id="KAI5672464.1"/>
    </source>
</evidence>
<name>A0ACC0BIM3_CATRO</name>
<gene>
    <name evidence="1" type="ORF">M9H77_12828</name>
</gene>
<reference evidence="2" key="1">
    <citation type="journal article" date="2023" name="Nat. Plants">
        <title>Single-cell RNA sequencing provides a high-resolution roadmap for understanding the multicellular compartmentation of specialized metabolism.</title>
        <authorList>
            <person name="Sun S."/>
            <person name="Shen X."/>
            <person name="Li Y."/>
            <person name="Li Y."/>
            <person name="Wang S."/>
            <person name="Li R."/>
            <person name="Zhang H."/>
            <person name="Shen G."/>
            <person name="Guo B."/>
            <person name="Wei J."/>
            <person name="Xu J."/>
            <person name="St-Pierre B."/>
            <person name="Chen S."/>
            <person name="Sun C."/>
        </authorList>
    </citation>
    <scope>NUCLEOTIDE SEQUENCE [LARGE SCALE GENOMIC DNA]</scope>
</reference>
<evidence type="ECO:0000313" key="2">
    <source>
        <dbReference type="Proteomes" id="UP001060085"/>
    </source>
</evidence>
<protein>
    <submittedName>
        <fullName evidence="1">Uncharacterized protein</fullName>
    </submittedName>
</protein>
<accession>A0ACC0BIM3</accession>